<name>A0A0A7RKS2_9LACO</name>
<dbReference type="GO" id="GO:0071978">
    <property type="term" value="P:bacterial-type flagellum-dependent swarming motility"/>
    <property type="evidence" value="ECO:0007669"/>
    <property type="project" value="TreeGrafter"/>
</dbReference>
<dbReference type="InterPro" id="IPR001444">
    <property type="entry name" value="Flag_bb_rod_N"/>
</dbReference>
<dbReference type="EMBL" id="KM886861">
    <property type="protein sequence ID" value="AJA33813.1"/>
    <property type="molecule type" value="Genomic_DNA"/>
</dbReference>
<evidence type="ECO:0000259" key="4">
    <source>
        <dbReference type="Pfam" id="PF06429"/>
    </source>
</evidence>
<keyword evidence="6" id="KW-0966">Cell projection</keyword>
<keyword evidence="2" id="KW-0975">Bacterial flagellum</keyword>
<feature type="domain" description="Flagellar basal-body/hook protein C-terminal" evidence="4">
    <location>
        <begin position="185"/>
        <end position="229"/>
    </location>
</feature>
<gene>
    <name evidence="6" type="primary">flgF</name>
</gene>
<keyword evidence="6" id="KW-0969">Cilium</keyword>
<evidence type="ECO:0000256" key="1">
    <source>
        <dbReference type="ARBA" id="ARBA00009677"/>
    </source>
</evidence>
<dbReference type="InterPro" id="IPR010930">
    <property type="entry name" value="Flg_bb/hook_C_dom"/>
</dbReference>
<evidence type="ECO:0000259" key="5">
    <source>
        <dbReference type="Pfam" id="PF22692"/>
    </source>
</evidence>
<dbReference type="InterPro" id="IPR053967">
    <property type="entry name" value="LlgE_F_G-like_D1"/>
</dbReference>
<dbReference type="Pfam" id="PF06429">
    <property type="entry name" value="Flg_bbr_C"/>
    <property type="match status" value="1"/>
</dbReference>
<accession>A0A0A7RKS2</accession>
<proteinExistence type="inferred from homology"/>
<evidence type="ECO:0000259" key="3">
    <source>
        <dbReference type="Pfam" id="PF00460"/>
    </source>
</evidence>
<comment type="similarity">
    <text evidence="1 2">Belongs to the flagella basal body rod proteins family.</text>
</comment>
<keyword evidence="6" id="KW-0282">Flagellum</keyword>
<feature type="domain" description="Flagellar basal body rod protein N-terminal" evidence="3">
    <location>
        <begin position="17"/>
        <end position="35"/>
    </location>
</feature>
<feature type="domain" description="Flagellar hook protein FlgE/F/G-like D1" evidence="5">
    <location>
        <begin position="95"/>
        <end position="143"/>
    </location>
</feature>
<sequence>MIRGLDTIEQSLDVLLKRQESTSGNIANVNTTGYQAKQLFQSTLKEVQFENHQGGSAVSERQNIGSFTFGNAIDGSYIDSSKGTMKETGRATDFAINSDGYFTIRLNDGSLAYTRNGNFKLNDQNQYITQEGYQVVGANGQVVTASDSPSFRIASIPNEQQMTDTGNGYYTTTQNIQLNTNPNVMQGYLEQSNVSMSDEMVTLMQTGREFEANQKVLSSTNETLDKAVNSLGKV</sequence>
<organism evidence="6">
    <name type="scientific">Liquorilactobacillus cacaonum</name>
    <dbReference type="NCBI Taxonomy" id="483012"/>
    <lineage>
        <taxon>Bacteria</taxon>
        <taxon>Bacillati</taxon>
        <taxon>Bacillota</taxon>
        <taxon>Bacilli</taxon>
        <taxon>Lactobacillales</taxon>
        <taxon>Lactobacillaceae</taxon>
        <taxon>Liquorilactobacillus</taxon>
    </lineage>
</organism>
<evidence type="ECO:0000313" key="6">
    <source>
        <dbReference type="EMBL" id="AJA33813.1"/>
    </source>
</evidence>
<protein>
    <submittedName>
        <fullName evidence="6">Flagellar basal-body rod protein FlgF</fullName>
    </submittedName>
</protein>
<dbReference type="GO" id="GO:0009425">
    <property type="term" value="C:bacterial-type flagellum basal body"/>
    <property type="evidence" value="ECO:0007669"/>
    <property type="project" value="UniProtKB-SubCell"/>
</dbReference>
<comment type="subcellular location">
    <subcellularLocation>
        <location evidence="2">Bacterial flagellum basal body</location>
    </subcellularLocation>
</comment>
<dbReference type="Pfam" id="PF00460">
    <property type="entry name" value="Flg_bb_rod"/>
    <property type="match status" value="1"/>
</dbReference>
<dbReference type="Pfam" id="PF22692">
    <property type="entry name" value="LlgE_F_G_D1"/>
    <property type="match status" value="1"/>
</dbReference>
<dbReference type="SUPFAM" id="SSF117143">
    <property type="entry name" value="Flagellar hook protein flgE"/>
    <property type="match status" value="1"/>
</dbReference>
<dbReference type="PANTHER" id="PTHR30435">
    <property type="entry name" value="FLAGELLAR PROTEIN"/>
    <property type="match status" value="1"/>
</dbReference>
<evidence type="ECO:0000256" key="2">
    <source>
        <dbReference type="RuleBase" id="RU362116"/>
    </source>
</evidence>
<dbReference type="InterPro" id="IPR037925">
    <property type="entry name" value="FlgE/F/G-like"/>
</dbReference>
<reference evidence="6" key="1">
    <citation type="journal article" date="2014" name="Appl. Environ. Microbiol.">
        <title>Detection and genomic characterization of motility in Lactobacillus curvatus: confirmation of motility in a species outside the Lactobacillus salivarius clade.</title>
        <authorList>
            <person name="Cousin F.J."/>
            <person name="Lynch S.M."/>
            <person name="Harris H.M."/>
            <person name="McCann A."/>
            <person name="Lynch D.B."/>
            <person name="Neville B.A."/>
            <person name="Irisawa T."/>
            <person name="Okada S."/>
            <person name="Endo A."/>
            <person name="O'Toole P.W."/>
        </authorList>
    </citation>
    <scope>NUCLEOTIDE SEQUENCE</scope>
    <source>
        <strain evidence="6">DSM 21116</strain>
    </source>
</reference>
<dbReference type="InterPro" id="IPR020013">
    <property type="entry name" value="Flagellar_FlgE/F/G"/>
</dbReference>
<dbReference type="PANTHER" id="PTHR30435:SF19">
    <property type="entry name" value="FLAGELLAR BASAL-BODY ROD PROTEIN FLGG"/>
    <property type="match status" value="1"/>
</dbReference>
<dbReference type="NCBIfam" id="TIGR03506">
    <property type="entry name" value="FlgEFG_subfam"/>
    <property type="match status" value="1"/>
</dbReference>
<dbReference type="AlphaFoldDB" id="A0A0A7RKS2"/>